<evidence type="ECO:0000259" key="1">
    <source>
        <dbReference type="Pfam" id="PF00144"/>
    </source>
</evidence>
<name>A0A3A4KCP9_9NOCA</name>
<dbReference type="EMBL" id="QZFU01000014">
    <property type="protein sequence ID" value="RJO78048.1"/>
    <property type="molecule type" value="Genomic_DNA"/>
</dbReference>
<sequence length="367" mass="38977">MAGTASGLLAATACQNPAPNSGAASVIEKILDSVLHAGFPGAQAVVSDPSATHTYTAGAAFPDDARIRIGSNTKTFVATVVLQLSTEGRVNLDAPIEQYLPGLIQGNGNDGNRITVRQLLQHTSGLPDYLGTADPAAHNRPEQVNPLADASRRRHYEPADLVRVAMTMPPRFEPGARSVYTNTNYIVLGMLIERVTGQTAAAAIEGRINEPLGLRNTYFPAAGEIGIRDPHPIGYQRIDGKTIDFTDLDPSWGGTAGAMISTGAELNRFFSALLSGKLLAADQLAQMQRTMPFDRSQTDGYGLGLIHHPSSCGKESWGHGGSIPGFQTANGRRSDGTALTFIVNQMPADEDQSKAFDKAFDELMCTA</sequence>
<dbReference type="Gene3D" id="3.40.710.10">
    <property type="entry name" value="DD-peptidase/beta-lactamase superfamily"/>
    <property type="match status" value="1"/>
</dbReference>
<dbReference type="Proteomes" id="UP000266677">
    <property type="component" value="Unassembled WGS sequence"/>
</dbReference>
<dbReference type="OrthoDB" id="3174977at2"/>
<dbReference type="InterPro" id="IPR001466">
    <property type="entry name" value="Beta-lactam-related"/>
</dbReference>
<accession>A0A3A4KCP9</accession>
<comment type="caution">
    <text evidence="2">The sequence shown here is derived from an EMBL/GenBank/DDBJ whole genome shotgun (WGS) entry which is preliminary data.</text>
</comment>
<gene>
    <name evidence="2" type="ORF">D5S18_06295</name>
</gene>
<evidence type="ECO:0000313" key="3">
    <source>
        <dbReference type="Proteomes" id="UP000266677"/>
    </source>
</evidence>
<protein>
    <submittedName>
        <fullName evidence="2">Class A beta-lactamase-related serine hydrolase</fullName>
    </submittedName>
</protein>
<organism evidence="2 3">
    <name type="scientific">Nocardia panacis</name>
    <dbReference type="NCBI Taxonomy" id="2340916"/>
    <lineage>
        <taxon>Bacteria</taxon>
        <taxon>Bacillati</taxon>
        <taxon>Actinomycetota</taxon>
        <taxon>Actinomycetes</taxon>
        <taxon>Mycobacteriales</taxon>
        <taxon>Nocardiaceae</taxon>
        <taxon>Nocardia</taxon>
    </lineage>
</organism>
<dbReference type="PANTHER" id="PTHR46825">
    <property type="entry name" value="D-ALANYL-D-ALANINE-CARBOXYPEPTIDASE/ENDOPEPTIDASE AMPH"/>
    <property type="match status" value="1"/>
</dbReference>
<evidence type="ECO:0000313" key="2">
    <source>
        <dbReference type="EMBL" id="RJO78048.1"/>
    </source>
</evidence>
<dbReference type="Pfam" id="PF00144">
    <property type="entry name" value="Beta-lactamase"/>
    <property type="match status" value="1"/>
</dbReference>
<keyword evidence="3" id="KW-1185">Reference proteome</keyword>
<dbReference type="AlphaFoldDB" id="A0A3A4KCP9"/>
<dbReference type="GO" id="GO:0016787">
    <property type="term" value="F:hydrolase activity"/>
    <property type="evidence" value="ECO:0007669"/>
    <property type="project" value="UniProtKB-KW"/>
</dbReference>
<feature type="domain" description="Beta-lactamase-related" evidence="1">
    <location>
        <begin position="36"/>
        <end position="356"/>
    </location>
</feature>
<proteinExistence type="predicted"/>
<dbReference type="PANTHER" id="PTHR46825:SF7">
    <property type="entry name" value="D-ALANYL-D-ALANINE CARBOXYPEPTIDASE"/>
    <property type="match status" value="1"/>
</dbReference>
<dbReference type="InterPro" id="IPR050491">
    <property type="entry name" value="AmpC-like"/>
</dbReference>
<keyword evidence="2" id="KW-0378">Hydrolase</keyword>
<reference evidence="2 3" key="1">
    <citation type="submission" date="2018-09" db="EMBL/GenBank/DDBJ databases">
        <title>YIM PH21274 draft genome.</title>
        <authorList>
            <person name="Miao C."/>
        </authorList>
    </citation>
    <scope>NUCLEOTIDE SEQUENCE [LARGE SCALE GENOMIC DNA]</scope>
    <source>
        <strain evidence="2 3">YIM PH 21724</strain>
    </source>
</reference>
<dbReference type="InterPro" id="IPR012338">
    <property type="entry name" value="Beta-lactam/transpept-like"/>
</dbReference>
<dbReference type="SUPFAM" id="SSF56601">
    <property type="entry name" value="beta-lactamase/transpeptidase-like"/>
    <property type="match status" value="1"/>
</dbReference>